<comment type="similarity">
    <text evidence="1 4">Belongs to the aldehyde dehydrogenase family.</text>
</comment>
<accession>A0A3A8A9E7</accession>
<evidence type="ECO:0000256" key="4">
    <source>
        <dbReference type="RuleBase" id="RU003345"/>
    </source>
</evidence>
<evidence type="ECO:0000313" key="7">
    <source>
        <dbReference type="Proteomes" id="UP000246132"/>
    </source>
</evidence>
<dbReference type="EMBL" id="QFWV02000005">
    <property type="protein sequence ID" value="RKF06937.1"/>
    <property type="molecule type" value="Genomic_DNA"/>
</dbReference>
<gene>
    <name evidence="6" type="ORF">DEM25_009880</name>
</gene>
<name>A0A3A8A9E7_9HYPH</name>
<dbReference type="RefSeq" id="WP_109766512.1">
    <property type="nucleotide sequence ID" value="NZ_QFWV02000005.1"/>
</dbReference>
<dbReference type="InterPro" id="IPR016162">
    <property type="entry name" value="Ald_DH_N"/>
</dbReference>
<dbReference type="InterPro" id="IPR016161">
    <property type="entry name" value="Ald_DH/histidinol_DH"/>
</dbReference>
<dbReference type="OrthoDB" id="9812625at2"/>
<dbReference type="PANTHER" id="PTHR42804">
    <property type="entry name" value="ALDEHYDE DEHYDROGENASE"/>
    <property type="match status" value="1"/>
</dbReference>
<dbReference type="CDD" id="cd07138">
    <property type="entry name" value="ALDH_CddD_SSP0762"/>
    <property type="match status" value="1"/>
</dbReference>
<evidence type="ECO:0000256" key="3">
    <source>
        <dbReference type="PROSITE-ProRule" id="PRU10007"/>
    </source>
</evidence>
<dbReference type="GO" id="GO:0016620">
    <property type="term" value="F:oxidoreductase activity, acting on the aldehyde or oxo group of donors, NAD or NADP as acceptor"/>
    <property type="evidence" value="ECO:0007669"/>
    <property type="project" value="InterPro"/>
</dbReference>
<dbReference type="FunFam" id="3.40.605.10:FF:000007">
    <property type="entry name" value="NAD/NADP-dependent betaine aldehyde dehydrogenase"/>
    <property type="match status" value="1"/>
</dbReference>
<dbReference type="Proteomes" id="UP000246132">
    <property type="component" value="Unassembled WGS sequence"/>
</dbReference>
<evidence type="ECO:0000256" key="1">
    <source>
        <dbReference type="ARBA" id="ARBA00009986"/>
    </source>
</evidence>
<proteinExistence type="inferred from homology"/>
<evidence type="ECO:0000259" key="5">
    <source>
        <dbReference type="Pfam" id="PF00171"/>
    </source>
</evidence>
<feature type="domain" description="Aldehyde dehydrogenase" evidence="5">
    <location>
        <begin position="24"/>
        <end position="485"/>
    </location>
</feature>
<reference evidence="6 7" key="1">
    <citation type="journal article" date="2018" name="Int. J. Syst. Bacteriol.">
        <title>Oceaniradius stylonemae gen. nov., sp. nov., isolated from a red alga, Stylonema cornu-cervi.</title>
        <authorList>
            <person name="Jeong S."/>
        </authorList>
    </citation>
    <scope>NUCLEOTIDE SEQUENCE [LARGE SCALE GENOMIC DNA]</scope>
    <source>
        <strain evidence="6 7">StC1</strain>
    </source>
</reference>
<dbReference type="SUPFAM" id="SSF53720">
    <property type="entry name" value="ALDH-like"/>
    <property type="match status" value="1"/>
</dbReference>
<dbReference type="PROSITE" id="PS00687">
    <property type="entry name" value="ALDEHYDE_DEHYDR_GLU"/>
    <property type="match status" value="1"/>
</dbReference>
<dbReference type="InterPro" id="IPR015590">
    <property type="entry name" value="Aldehyde_DH_dom"/>
</dbReference>
<keyword evidence="2 4" id="KW-0560">Oxidoreductase</keyword>
<organism evidence="6 7">
    <name type="scientific">Oceaniradius stylonematis</name>
    <dbReference type="NCBI Taxonomy" id="2184161"/>
    <lineage>
        <taxon>Bacteria</taxon>
        <taxon>Pseudomonadati</taxon>
        <taxon>Pseudomonadota</taxon>
        <taxon>Alphaproteobacteria</taxon>
        <taxon>Hyphomicrobiales</taxon>
        <taxon>Ahrensiaceae</taxon>
        <taxon>Oceaniradius</taxon>
    </lineage>
</organism>
<protein>
    <submittedName>
        <fullName evidence="6">Aldehyde dehydrogenase family protein</fullName>
    </submittedName>
</protein>
<dbReference type="Gene3D" id="3.40.605.10">
    <property type="entry name" value="Aldehyde Dehydrogenase, Chain A, domain 1"/>
    <property type="match status" value="1"/>
</dbReference>
<dbReference type="InterPro" id="IPR029510">
    <property type="entry name" value="Ald_DH_CS_GLU"/>
</dbReference>
<dbReference type="Gene3D" id="3.40.309.10">
    <property type="entry name" value="Aldehyde Dehydrogenase, Chain A, domain 2"/>
    <property type="match status" value="1"/>
</dbReference>
<keyword evidence="7" id="KW-1185">Reference proteome</keyword>
<evidence type="ECO:0000313" key="6">
    <source>
        <dbReference type="EMBL" id="RKF06937.1"/>
    </source>
</evidence>
<dbReference type="PANTHER" id="PTHR42804:SF1">
    <property type="entry name" value="ALDEHYDE DEHYDROGENASE-RELATED"/>
    <property type="match status" value="1"/>
</dbReference>
<feature type="active site" evidence="3">
    <location>
        <position position="260"/>
    </location>
</feature>
<comment type="caution">
    <text evidence="6">The sequence shown here is derived from an EMBL/GenBank/DDBJ whole genome shotgun (WGS) entry which is preliminary data.</text>
</comment>
<evidence type="ECO:0000256" key="2">
    <source>
        <dbReference type="ARBA" id="ARBA00023002"/>
    </source>
</evidence>
<sequence length="493" mass="51953">MNIEPHPDRDTHADDGAFYIGGQWQTPQAGEMLANIDPATENVINHVACGSAADVDRAVAAARQAFPDWAATGREQRLDLLDRVIEGYAARETELAAAISLELGAPIDLARSAQVAGGLSNLRAYAAALSSMELCTPSVAGSKTDMLFKEPVGVCALITPWNWPMNQVTLKVGAALAAGATMILKPSEHLPVTHRIFAEILHDAGVPAGVFNMVNGTGEGGGAPLVAHDEVDLVSFTGSTRAGLGVAATASRALKRMTLELGGNNPAIVLKDADLEPAIRFIVEQGMRNSGQSCNAPSRILVDESLYERAVEIAARFANETVVGSPRQPGGHIGPVASALQYSRVQDFITRSVAAGGRVVAGGPGRPEGFETGYFVRPTIFADADDTLAAYAEEVFGPVMCMRAFRDEDEAIALANDTEYGLAAYVHGGSAERIRHVTNRLQSGMVHINGHLRASGTPFGGYKLSGVGREGGIWGIEEFLELKSVSGWPAMVG</sequence>
<dbReference type="InterPro" id="IPR016163">
    <property type="entry name" value="Ald_DH_C"/>
</dbReference>
<dbReference type="Pfam" id="PF00171">
    <property type="entry name" value="Aldedh"/>
    <property type="match status" value="1"/>
</dbReference>
<dbReference type="AlphaFoldDB" id="A0A3A8A9E7"/>